<evidence type="ECO:0000256" key="1">
    <source>
        <dbReference type="ARBA" id="ARBA00022737"/>
    </source>
</evidence>
<feature type="repeat" description="ANK" evidence="3">
    <location>
        <begin position="380"/>
        <end position="412"/>
    </location>
</feature>
<dbReference type="Pfam" id="PF13540">
    <property type="entry name" value="RCC1_2"/>
    <property type="match status" value="1"/>
</dbReference>
<feature type="repeat" description="ANK" evidence="3">
    <location>
        <begin position="669"/>
        <end position="701"/>
    </location>
</feature>
<dbReference type="GO" id="GO:0035091">
    <property type="term" value="F:phosphatidylinositol binding"/>
    <property type="evidence" value="ECO:0007669"/>
    <property type="project" value="InterPro"/>
</dbReference>
<dbReference type="OrthoDB" id="303876at2759"/>
<dbReference type="Pfam" id="PF00023">
    <property type="entry name" value="Ank"/>
    <property type="match status" value="1"/>
</dbReference>
<feature type="repeat" description="ANK" evidence="3">
    <location>
        <begin position="702"/>
        <end position="734"/>
    </location>
</feature>
<dbReference type="Gene3D" id="1.25.40.20">
    <property type="entry name" value="Ankyrin repeat-containing domain"/>
    <property type="match status" value="3"/>
</dbReference>
<feature type="repeat" description="ANK" evidence="3">
    <location>
        <begin position="479"/>
        <end position="511"/>
    </location>
</feature>
<feature type="repeat" description="ANK" evidence="3">
    <location>
        <begin position="601"/>
        <end position="633"/>
    </location>
</feature>
<protein>
    <submittedName>
        <fullName evidence="6">Ankyrin repeat and death domain-containing protein</fullName>
    </submittedName>
</protein>
<comment type="caution">
    <text evidence="6">The sequence shown here is derived from an EMBL/GenBank/DDBJ whole genome shotgun (WGS) entry which is preliminary data.</text>
</comment>
<dbReference type="SUPFAM" id="SSF64268">
    <property type="entry name" value="PX domain"/>
    <property type="match status" value="1"/>
</dbReference>
<dbReference type="SUPFAM" id="SSF48403">
    <property type="entry name" value="Ankyrin repeat"/>
    <property type="match status" value="2"/>
</dbReference>
<feature type="repeat" description="ANK" evidence="3">
    <location>
        <begin position="568"/>
        <end position="600"/>
    </location>
</feature>
<dbReference type="PROSITE" id="PS50012">
    <property type="entry name" value="RCC1_3"/>
    <property type="match status" value="1"/>
</dbReference>
<dbReference type="InterPro" id="IPR036871">
    <property type="entry name" value="PX_dom_sf"/>
</dbReference>
<evidence type="ECO:0000256" key="2">
    <source>
        <dbReference type="ARBA" id="ARBA00023043"/>
    </source>
</evidence>
<name>A0A9Q0LKQ4_ANAIG</name>
<feature type="repeat" description="RCC1" evidence="4">
    <location>
        <begin position="1034"/>
        <end position="1088"/>
    </location>
</feature>
<dbReference type="PROSITE" id="PS50088">
    <property type="entry name" value="ANK_REPEAT"/>
    <property type="match status" value="8"/>
</dbReference>
<dbReference type="Pfam" id="PF00651">
    <property type="entry name" value="BTB"/>
    <property type="match status" value="1"/>
</dbReference>
<dbReference type="PROSITE" id="PS50297">
    <property type="entry name" value="ANK_REP_REGION"/>
    <property type="match status" value="8"/>
</dbReference>
<proteinExistence type="predicted"/>
<dbReference type="InterPro" id="IPR002110">
    <property type="entry name" value="Ankyrin_rpt"/>
</dbReference>
<dbReference type="PANTHER" id="PTHR24126:SF14">
    <property type="entry name" value="ANK_REP_REGION DOMAIN-CONTAINING PROTEIN"/>
    <property type="match status" value="1"/>
</dbReference>
<dbReference type="SUPFAM" id="SSF50985">
    <property type="entry name" value="RCC1/BLIP-II"/>
    <property type="match status" value="1"/>
</dbReference>
<feature type="repeat" description="ANK" evidence="3">
    <location>
        <begin position="413"/>
        <end position="445"/>
    </location>
</feature>
<dbReference type="InterPro" id="IPR000408">
    <property type="entry name" value="Reg_chr_condens"/>
</dbReference>
<dbReference type="Gene3D" id="3.30.710.10">
    <property type="entry name" value="Potassium Channel Kv1.1, Chain A"/>
    <property type="match status" value="2"/>
</dbReference>
<reference evidence="6" key="1">
    <citation type="submission" date="2022-10" db="EMBL/GenBank/DDBJ databases">
        <title>Novel sulphate-reducing endosymbionts in the free-living metamonad Anaeramoeba.</title>
        <authorList>
            <person name="Jerlstrom-Hultqvist J."/>
            <person name="Cepicka I."/>
            <person name="Gallot-Lavallee L."/>
            <person name="Salas-Leiva D."/>
            <person name="Curtis B.A."/>
            <person name="Zahonova K."/>
            <person name="Pipaliya S."/>
            <person name="Dacks J."/>
            <person name="Roger A.J."/>
        </authorList>
    </citation>
    <scope>NUCLEOTIDE SEQUENCE</scope>
    <source>
        <strain evidence="6">BMAN</strain>
    </source>
</reference>
<dbReference type="InterPro" id="IPR036770">
    <property type="entry name" value="Ankyrin_rpt-contain_sf"/>
</dbReference>
<dbReference type="InterPro" id="IPR009091">
    <property type="entry name" value="RCC1/BLIP-II"/>
</dbReference>
<dbReference type="Proteomes" id="UP001149090">
    <property type="component" value="Unassembled WGS sequence"/>
</dbReference>
<sequence length="1424" mass="163457">MATVDLTKQTGTLSFLSNPIREGFLLKKSRTWGRKIIIFSFNTKISSLFPRSKNKEDSLEEILQSGKPHQSLPLSIIKVQRTVLEQQTTSKETKSQRKTIQVHRVNQNCKYEYSINYIGEQDAQSLDYKAEEGTYQIQIESFNDKWIFTKKFVDFIDLGETLRKLLPIFIFPTVPKNFRLGGVIRNRISTLVGKKAEEPPKKEQKSGKKGFFKSIFKDNKKPKVVLNETAIRLGNDFIYSFLNELLVNFRVNQLPEVLDFFGINNIFLAIKQNNLDFVKYLTINDTLYTLSRKQTGKTPIHFAAKLRLDLLKVIIENIDDMKKNKSLDIDFDLDICHVNSKDQDGTTILLQSVYDLRKDVFDCLIDREDIKVDIADNNETKNSALHYAFINGNIEGVNFLIHRGIDLDLQDKYGRTVLMLAVTSKRDDVINKLLESEANVNIQNNNFKTALHYCVEQNNINLTNEMLQKEGDPNIEDENKETCLHFAVMNRNLKMIELLLDHKASPNKQNINGMTPLHLAITQEIKKQVQIMELDSNQNDVQKQASSLEIIKLLIEKGSAIVDTQNAEGNYPIHSCVIRKDMDLLTYLLQNKANINAGDRDGRTPLHLAALSSNNRIIELLVSFNSVVDISDITDVGSSPIHLAAENNNIEGIMFLLRNGSSINCLRQDRKSPLHLAAKNGFNDLVSLLAENGADVNLQDFDGNTPLHLSLKSNHERTSALIAQSGGYLNMINNKGQSPLQLAKNSKIKKMIKEASERFASQGLTKRGTIPNIVTDIRTPESSIESHDKRKSFNPMGGLALEKLKSAKSAVDAHGLIPEYLKIVFHLNDKADDFKSRISTRINFESSEIENVKDILIFAKKKIKFDPENDDLDSFTILYEDESKEYIIIDFETKLEEIFKFGKLIHIFHKEDFLKLFGEFATIFLFKNGKAIEYLKENDSNQNPSKIQIEENIQKVTVDTNDRIIEDIVSSADSIYLLTSNQNVYGIGSNVFGQLGFDSKTLEKTEKPILMMKNVSKIFSGTSSLHVFLLNSNQELFGCGFNVNGQLGLGKSLYETKFDKLTKIQNIPKGKIIDIKCGFNHSIMLIENENENENPKRKLYSCGYYRYNGLGKTKDTYKFTEIKSSLFENDDDNIIDFSIGYYHTLILTSNSKLIVFGDNDFGQLGIGDIIKQLIPIQIELPKLRFNENISNYHISCGYSKSFIYYYSSFSNLEEDLIKLFERKEFCDISFKTENGEIISAHKLILKYRLNQNQNEIEKLQEIISKKSIKESNQIFEMIYSNNSIINPKLYSEIKEIINSNEKIEETMKRIYLNENENEKDFIIERKEKQYKFPKLILIMRSELYRGMFLSVTEDKSNKVTDYSELSNKSFQIFEYWIYSNQIKDEIEITQEILNEIQIGIDYFQLNQTNPNLFDLLINKFNNQN</sequence>
<evidence type="ECO:0000313" key="6">
    <source>
        <dbReference type="EMBL" id="KAJ5073605.1"/>
    </source>
</evidence>
<dbReference type="PANTHER" id="PTHR24126">
    <property type="entry name" value="ANKYRIN REPEAT, PH AND SEC7 DOMAIN CONTAINING PROTEIN SECG-RELATED"/>
    <property type="match status" value="1"/>
</dbReference>
<accession>A0A9Q0LKQ4</accession>
<feature type="repeat" description="ANK" evidence="3">
    <location>
        <begin position="636"/>
        <end position="668"/>
    </location>
</feature>
<feature type="domain" description="BTB" evidence="5">
    <location>
        <begin position="1319"/>
        <end position="1386"/>
    </location>
</feature>
<dbReference type="Gene3D" id="2.130.10.30">
    <property type="entry name" value="Regulator of chromosome condensation 1/beta-lactamase-inhibitor protein II"/>
    <property type="match status" value="1"/>
</dbReference>
<keyword evidence="7" id="KW-1185">Reference proteome</keyword>
<dbReference type="SMART" id="SM00248">
    <property type="entry name" value="ANK"/>
    <property type="match status" value="13"/>
</dbReference>
<dbReference type="Pfam" id="PF12796">
    <property type="entry name" value="Ank_2"/>
    <property type="match status" value="4"/>
</dbReference>
<dbReference type="InterPro" id="IPR011333">
    <property type="entry name" value="SKP1/BTB/POZ_sf"/>
</dbReference>
<keyword evidence="1" id="KW-0677">Repeat</keyword>
<organism evidence="6 7">
    <name type="scientific">Anaeramoeba ignava</name>
    <name type="common">Anaerobic marine amoeba</name>
    <dbReference type="NCBI Taxonomy" id="1746090"/>
    <lineage>
        <taxon>Eukaryota</taxon>
        <taxon>Metamonada</taxon>
        <taxon>Anaeramoebidae</taxon>
        <taxon>Anaeramoeba</taxon>
    </lineage>
</organism>
<gene>
    <name evidence="6" type="ORF">M0811_08442</name>
</gene>
<dbReference type="Pfam" id="PF00415">
    <property type="entry name" value="RCC1"/>
    <property type="match status" value="1"/>
</dbReference>
<evidence type="ECO:0000259" key="5">
    <source>
        <dbReference type="PROSITE" id="PS50097"/>
    </source>
</evidence>
<dbReference type="PRINTS" id="PR01415">
    <property type="entry name" value="ANKYRIN"/>
</dbReference>
<dbReference type="InterPro" id="IPR000210">
    <property type="entry name" value="BTB/POZ_dom"/>
</dbReference>
<dbReference type="EMBL" id="JAPDFW010000073">
    <property type="protein sequence ID" value="KAJ5073605.1"/>
    <property type="molecule type" value="Genomic_DNA"/>
</dbReference>
<evidence type="ECO:0000256" key="4">
    <source>
        <dbReference type="PROSITE-ProRule" id="PRU00235"/>
    </source>
</evidence>
<evidence type="ECO:0000256" key="3">
    <source>
        <dbReference type="PROSITE-ProRule" id="PRU00023"/>
    </source>
</evidence>
<dbReference type="PROSITE" id="PS50097">
    <property type="entry name" value="BTB"/>
    <property type="match status" value="1"/>
</dbReference>
<evidence type="ECO:0000313" key="7">
    <source>
        <dbReference type="Proteomes" id="UP001149090"/>
    </source>
</evidence>
<keyword evidence="2 3" id="KW-0040">ANK repeat</keyword>